<proteinExistence type="inferred from homology"/>
<keyword evidence="7" id="KW-1185">Reference proteome</keyword>
<dbReference type="GO" id="GO:0005737">
    <property type="term" value="C:cytoplasm"/>
    <property type="evidence" value="ECO:0007669"/>
    <property type="project" value="TreeGrafter"/>
</dbReference>
<evidence type="ECO:0000256" key="4">
    <source>
        <dbReference type="ARBA" id="ARBA00023033"/>
    </source>
</evidence>
<feature type="coiled-coil region" evidence="5">
    <location>
        <begin position="8"/>
        <end position="42"/>
    </location>
</feature>
<evidence type="ECO:0000256" key="3">
    <source>
        <dbReference type="ARBA" id="ARBA00023004"/>
    </source>
</evidence>
<evidence type="ECO:0000256" key="1">
    <source>
        <dbReference type="ARBA" id="ARBA00010617"/>
    </source>
</evidence>
<evidence type="ECO:0000256" key="2">
    <source>
        <dbReference type="ARBA" id="ARBA00022723"/>
    </source>
</evidence>
<dbReference type="PANTHER" id="PTHR24300:SF375">
    <property type="entry name" value="CYTOCHROME P450 FAMILY"/>
    <property type="match status" value="1"/>
</dbReference>
<evidence type="ECO:0000313" key="7">
    <source>
        <dbReference type="Proteomes" id="UP000821837"/>
    </source>
</evidence>
<dbReference type="GO" id="GO:0006805">
    <property type="term" value="P:xenobiotic metabolic process"/>
    <property type="evidence" value="ECO:0007669"/>
    <property type="project" value="TreeGrafter"/>
</dbReference>
<dbReference type="GO" id="GO:0016712">
    <property type="term" value="F:oxidoreductase activity, acting on paired donors, with incorporation or reduction of molecular oxygen, reduced flavin or flavoprotein as one donor, and incorporation of one atom of oxygen"/>
    <property type="evidence" value="ECO:0007669"/>
    <property type="project" value="TreeGrafter"/>
</dbReference>
<gene>
    <name evidence="6" type="ORF">HPB52_015895</name>
</gene>
<dbReference type="VEuPathDB" id="VectorBase:RSAN_035881"/>
<keyword evidence="4" id="KW-0503">Monooxygenase</keyword>
<organism evidence="6 7">
    <name type="scientific">Rhipicephalus sanguineus</name>
    <name type="common">Brown dog tick</name>
    <name type="synonym">Ixodes sanguineus</name>
    <dbReference type="NCBI Taxonomy" id="34632"/>
    <lineage>
        <taxon>Eukaryota</taxon>
        <taxon>Metazoa</taxon>
        <taxon>Ecdysozoa</taxon>
        <taxon>Arthropoda</taxon>
        <taxon>Chelicerata</taxon>
        <taxon>Arachnida</taxon>
        <taxon>Acari</taxon>
        <taxon>Parasitiformes</taxon>
        <taxon>Ixodida</taxon>
        <taxon>Ixodoidea</taxon>
        <taxon>Ixodidae</taxon>
        <taxon>Rhipicephalinae</taxon>
        <taxon>Rhipicephalus</taxon>
        <taxon>Rhipicephalus</taxon>
    </lineage>
</organism>
<dbReference type="SUPFAM" id="SSF48264">
    <property type="entry name" value="Cytochrome P450"/>
    <property type="match status" value="1"/>
</dbReference>
<protein>
    <recommendedName>
        <fullName evidence="8">Cytochrome P450</fullName>
    </recommendedName>
</protein>
<keyword evidence="2" id="KW-0479">Metal-binding</keyword>
<dbReference type="GO" id="GO:0005506">
    <property type="term" value="F:iron ion binding"/>
    <property type="evidence" value="ECO:0007669"/>
    <property type="project" value="InterPro"/>
</dbReference>
<dbReference type="InterPro" id="IPR036396">
    <property type="entry name" value="Cyt_P450_sf"/>
</dbReference>
<keyword evidence="3" id="KW-0408">Iron</keyword>
<evidence type="ECO:0000313" key="6">
    <source>
        <dbReference type="EMBL" id="KAH7947795.1"/>
    </source>
</evidence>
<comment type="caution">
    <text evidence="6">The sequence shown here is derived from an EMBL/GenBank/DDBJ whole genome shotgun (WGS) entry which is preliminary data.</text>
</comment>
<dbReference type="GO" id="GO:0006082">
    <property type="term" value="P:organic acid metabolic process"/>
    <property type="evidence" value="ECO:0007669"/>
    <property type="project" value="TreeGrafter"/>
</dbReference>
<evidence type="ECO:0000256" key="5">
    <source>
        <dbReference type="SAM" id="Coils"/>
    </source>
</evidence>
<dbReference type="InterPro" id="IPR002401">
    <property type="entry name" value="Cyt_P450_E_grp-I"/>
</dbReference>
<dbReference type="AlphaFoldDB" id="A0A9D4PP23"/>
<dbReference type="EMBL" id="JABSTV010001252">
    <property type="protein sequence ID" value="KAH7947795.1"/>
    <property type="molecule type" value="Genomic_DNA"/>
</dbReference>
<dbReference type="InterPro" id="IPR050182">
    <property type="entry name" value="Cytochrome_P450_fam2"/>
</dbReference>
<dbReference type="Gene3D" id="1.10.630.10">
    <property type="entry name" value="Cytochrome P450"/>
    <property type="match status" value="1"/>
</dbReference>
<evidence type="ECO:0008006" key="8">
    <source>
        <dbReference type="Google" id="ProtNLM"/>
    </source>
</evidence>
<sequence>MSKRQKKLANTRRSLRTAQKKLLNAERELAAMRQANQQIADEVLDARIRRTVEGFVDLGKFTLEEDRTTPADHGMVMMFQPFQVENLMSTAIGFFQAGSAGVPTYMNWHMINFALRADTLQAQVQDEIDRVTGSHRRPTWEDRRNMPLIMAVVWEMLRWKAIAPLSAPRRAEVDFTCDGFFYPAGITVMANYWAVHNDPSVWPNPEKFDPGRFLNDDGSATCERPKRII</sequence>
<dbReference type="PANTHER" id="PTHR24300">
    <property type="entry name" value="CYTOCHROME P450 508A4-RELATED"/>
    <property type="match status" value="1"/>
</dbReference>
<reference evidence="6" key="1">
    <citation type="journal article" date="2020" name="Cell">
        <title>Large-Scale Comparative Analyses of Tick Genomes Elucidate Their Genetic Diversity and Vector Capacities.</title>
        <authorList>
            <consortium name="Tick Genome and Microbiome Consortium (TIGMIC)"/>
            <person name="Jia N."/>
            <person name="Wang J."/>
            <person name="Shi W."/>
            <person name="Du L."/>
            <person name="Sun Y."/>
            <person name="Zhan W."/>
            <person name="Jiang J.F."/>
            <person name="Wang Q."/>
            <person name="Zhang B."/>
            <person name="Ji P."/>
            <person name="Bell-Sakyi L."/>
            <person name="Cui X.M."/>
            <person name="Yuan T.T."/>
            <person name="Jiang B.G."/>
            <person name="Yang W.F."/>
            <person name="Lam T.T."/>
            <person name="Chang Q.C."/>
            <person name="Ding S.J."/>
            <person name="Wang X.J."/>
            <person name="Zhu J.G."/>
            <person name="Ruan X.D."/>
            <person name="Zhao L."/>
            <person name="Wei J.T."/>
            <person name="Ye R.Z."/>
            <person name="Que T.C."/>
            <person name="Du C.H."/>
            <person name="Zhou Y.H."/>
            <person name="Cheng J.X."/>
            <person name="Dai P.F."/>
            <person name="Guo W.B."/>
            <person name="Han X.H."/>
            <person name="Huang E.J."/>
            <person name="Li L.F."/>
            <person name="Wei W."/>
            <person name="Gao Y.C."/>
            <person name="Liu J.Z."/>
            <person name="Shao H.Z."/>
            <person name="Wang X."/>
            <person name="Wang C.C."/>
            <person name="Yang T.C."/>
            <person name="Huo Q.B."/>
            <person name="Li W."/>
            <person name="Chen H.Y."/>
            <person name="Chen S.E."/>
            <person name="Zhou L.G."/>
            <person name="Ni X.B."/>
            <person name="Tian J.H."/>
            <person name="Sheng Y."/>
            <person name="Liu T."/>
            <person name="Pan Y.S."/>
            <person name="Xia L.Y."/>
            <person name="Li J."/>
            <person name="Zhao F."/>
            <person name="Cao W.C."/>
        </authorList>
    </citation>
    <scope>NUCLEOTIDE SEQUENCE</scope>
    <source>
        <strain evidence="6">Rsan-2018</strain>
    </source>
</reference>
<comment type="similarity">
    <text evidence="1">Belongs to the cytochrome P450 family.</text>
</comment>
<keyword evidence="4" id="KW-0560">Oxidoreductase</keyword>
<dbReference type="InterPro" id="IPR001128">
    <property type="entry name" value="Cyt_P450"/>
</dbReference>
<dbReference type="PRINTS" id="PR00463">
    <property type="entry name" value="EP450I"/>
</dbReference>
<dbReference type="GO" id="GO:0020037">
    <property type="term" value="F:heme binding"/>
    <property type="evidence" value="ECO:0007669"/>
    <property type="project" value="InterPro"/>
</dbReference>
<accession>A0A9D4PP23</accession>
<dbReference type="Proteomes" id="UP000821837">
    <property type="component" value="Chromosome 6"/>
</dbReference>
<reference evidence="6" key="2">
    <citation type="submission" date="2021-09" db="EMBL/GenBank/DDBJ databases">
        <authorList>
            <person name="Jia N."/>
            <person name="Wang J."/>
            <person name="Shi W."/>
            <person name="Du L."/>
            <person name="Sun Y."/>
            <person name="Zhan W."/>
            <person name="Jiang J."/>
            <person name="Wang Q."/>
            <person name="Zhang B."/>
            <person name="Ji P."/>
            <person name="Sakyi L.B."/>
            <person name="Cui X."/>
            <person name="Yuan T."/>
            <person name="Jiang B."/>
            <person name="Yang W."/>
            <person name="Lam T.T.-Y."/>
            <person name="Chang Q."/>
            <person name="Ding S."/>
            <person name="Wang X."/>
            <person name="Zhu J."/>
            <person name="Ruan X."/>
            <person name="Zhao L."/>
            <person name="Wei J."/>
            <person name="Que T."/>
            <person name="Du C."/>
            <person name="Cheng J."/>
            <person name="Dai P."/>
            <person name="Han X."/>
            <person name="Huang E."/>
            <person name="Gao Y."/>
            <person name="Liu J."/>
            <person name="Shao H."/>
            <person name="Ye R."/>
            <person name="Li L."/>
            <person name="Wei W."/>
            <person name="Wang X."/>
            <person name="Wang C."/>
            <person name="Huo Q."/>
            <person name="Li W."/>
            <person name="Guo W."/>
            <person name="Chen H."/>
            <person name="Chen S."/>
            <person name="Zhou L."/>
            <person name="Zhou L."/>
            <person name="Ni X."/>
            <person name="Tian J."/>
            <person name="Zhou Y."/>
            <person name="Sheng Y."/>
            <person name="Liu T."/>
            <person name="Pan Y."/>
            <person name="Xia L."/>
            <person name="Li J."/>
            <person name="Zhao F."/>
            <person name="Cao W."/>
        </authorList>
    </citation>
    <scope>NUCLEOTIDE SEQUENCE</scope>
    <source>
        <strain evidence="6">Rsan-2018</strain>
        <tissue evidence="6">Larvae</tissue>
    </source>
</reference>
<keyword evidence="5" id="KW-0175">Coiled coil</keyword>
<name>A0A9D4PP23_RHISA</name>
<dbReference type="Pfam" id="PF00067">
    <property type="entry name" value="p450"/>
    <property type="match status" value="1"/>
</dbReference>